<evidence type="ECO:0000313" key="2">
    <source>
        <dbReference type="Proteomes" id="UP000709295"/>
    </source>
</evidence>
<dbReference type="AlphaFoldDB" id="A0A8J5MGS3"/>
<comment type="caution">
    <text evidence="1">The sequence shown here is derived from an EMBL/GenBank/DDBJ whole genome shotgun (WGS) entry which is preliminary data.</text>
</comment>
<organism evidence="1 2">
    <name type="scientific">Phytophthora aleatoria</name>
    <dbReference type="NCBI Taxonomy" id="2496075"/>
    <lineage>
        <taxon>Eukaryota</taxon>
        <taxon>Sar</taxon>
        <taxon>Stramenopiles</taxon>
        <taxon>Oomycota</taxon>
        <taxon>Peronosporomycetes</taxon>
        <taxon>Peronosporales</taxon>
        <taxon>Peronosporaceae</taxon>
        <taxon>Phytophthora</taxon>
    </lineage>
</organism>
<evidence type="ECO:0000313" key="1">
    <source>
        <dbReference type="EMBL" id="KAG6966484.1"/>
    </source>
</evidence>
<proteinExistence type="predicted"/>
<protein>
    <submittedName>
        <fullName evidence="1">Uncharacterized protein</fullName>
    </submittedName>
</protein>
<name>A0A8J5MGS3_9STRA</name>
<feature type="non-terminal residue" evidence="1">
    <location>
        <position position="1"/>
    </location>
</feature>
<sequence>KNGRPTACWVGRDEYERQHRSGRVVEDRDLRKSCNRVADALRRLVADDASTDRSDGGEELLRLVGPMTTGRTKKIARDERPRTAHEDLWRLVDETARKPADFGICRRADRRQERGLGIRVDERRTDDERTNRSPVVRRRCRTTSADYGQQRPRCAALESGRRVDGQGERSRFCLSVGRCQRTGRASAVRQATPKA</sequence>
<accession>A0A8J5MGS3</accession>
<keyword evidence="2" id="KW-1185">Reference proteome</keyword>
<dbReference type="Proteomes" id="UP000709295">
    <property type="component" value="Unassembled WGS sequence"/>
</dbReference>
<gene>
    <name evidence="1" type="ORF">JG688_00006757</name>
</gene>
<reference evidence="1" key="1">
    <citation type="submission" date="2021-01" db="EMBL/GenBank/DDBJ databases">
        <title>Phytophthora aleatoria, a newly-described species from Pinus radiata is distinct from Phytophthora cactorum isolates based on comparative genomics.</title>
        <authorList>
            <person name="Mcdougal R."/>
            <person name="Panda P."/>
            <person name="Williams N."/>
            <person name="Studholme D.J."/>
        </authorList>
    </citation>
    <scope>NUCLEOTIDE SEQUENCE</scope>
    <source>
        <strain evidence="1">NZFS 4037</strain>
    </source>
</reference>
<dbReference type="EMBL" id="JAENGY010000303">
    <property type="protein sequence ID" value="KAG6966484.1"/>
    <property type="molecule type" value="Genomic_DNA"/>
</dbReference>